<proteinExistence type="predicted"/>
<reference evidence="2 3" key="1">
    <citation type="submission" date="2019-06" db="EMBL/GenBank/DDBJ databases">
        <title>WGS assembly of Gossypium darwinii.</title>
        <authorList>
            <person name="Chen Z.J."/>
            <person name="Sreedasyam A."/>
            <person name="Ando A."/>
            <person name="Song Q."/>
            <person name="De L."/>
            <person name="Hulse-Kemp A."/>
            <person name="Ding M."/>
            <person name="Ye W."/>
            <person name="Kirkbride R."/>
            <person name="Jenkins J."/>
            <person name="Plott C."/>
            <person name="Lovell J."/>
            <person name="Lin Y.-M."/>
            <person name="Vaughn R."/>
            <person name="Liu B."/>
            <person name="Li W."/>
            <person name="Simpson S."/>
            <person name="Scheffler B."/>
            <person name="Saski C."/>
            <person name="Grover C."/>
            <person name="Hu G."/>
            <person name="Conover J."/>
            <person name="Carlson J."/>
            <person name="Shu S."/>
            <person name="Boston L."/>
            <person name="Williams M."/>
            <person name="Peterson D."/>
            <person name="Mcgee K."/>
            <person name="Jones D."/>
            <person name="Wendel J."/>
            <person name="Stelly D."/>
            <person name="Grimwood J."/>
            <person name="Schmutz J."/>
        </authorList>
    </citation>
    <scope>NUCLEOTIDE SEQUENCE [LARGE SCALE GENOMIC DNA]</scope>
    <source>
        <strain evidence="2">1808015.09</strain>
    </source>
</reference>
<keyword evidence="1" id="KW-1133">Transmembrane helix</keyword>
<organism evidence="2 3">
    <name type="scientific">Gossypium darwinii</name>
    <name type="common">Darwin's cotton</name>
    <name type="synonym">Gossypium barbadense var. darwinii</name>
    <dbReference type="NCBI Taxonomy" id="34276"/>
    <lineage>
        <taxon>Eukaryota</taxon>
        <taxon>Viridiplantae</taxon>
        <taxon>Streptophyta</taxon>
        <taxon>Embryophyta</taxon>
        <taxon>Tracheophyta</taxon>
        <taxon>Spermatophyta</taxon>
        <taxon>Magnoliopsida</taxon>
        <taxon>eudicotyledons</taxon>
        <taxon>Gunneridae</taxon>
        <taxon>Pentapetalae</taxon>
        <taxon>rosids</taxon>
        <taxon>malvids</taxon>
        <taxon>Malvales</taxon>
        <taxon>Malvaceae</taxon>
        <taxon>Malvoideae</taxon>
        <taxon>Gossypium</taxon>
    </lineage>
</organism>
<feature type="transmembrane region" description="Helical" evidence="1">
    <location>
        <begin position="41"/>
        <end position="59"/>
    </location>
</feature>
<sequence>GFPSCFGSLHGQCLASCLIKLGGVKGVVGLGKWFDSFLNEGSFYLVARVLLIISVLVVWRGSLEVLEWSNPRFWDVVGRLF</sequence>
<protein>
    <submittedName>
        <fullName evidence="2">Uncharacterized protein</fullName>
    </submittedName>
</protein>
<accession>A0A5D2HQ44</accession>
<keyword evidence="3" id="KW-1185">Reference proteome</keyword>
<evidence type="ECO:0000313" key="3">
    <source>
        <dbReference type="Proteomes" id="UP000323506"/>
    </source>
</evidence>
<name>A0A5D2HQ44_GOSDA</name>
<keyword evidence="1" id="KW-0812">Transmembrane</keyword>
<dbReference type="EMBL" id="CM017688">
    <property type="protein sequence ID" value="TYH31576.1"/>
    <property type="molecule type" value="Genomic_DNA"/>
</dbReference>
<evidence type="ECO:0000313" key="2">
    <source>
        <dbReference type="EMBL" id="TYH31576.1"/>
    </source>
</evidence>
<evidence type="ECO:0000256" key="1">
    <source>
        <dbReference type="SAM" id="Phobius"/>
    </source>
</evidence>
<feature type="non-terminal residue" evidence="2">
    <location>
        <position position="1"/>
    </location>
</feature>
<dbReference type="Proteomes" id="UP000323506">
    <property type="component" value="Chromosome A01"/>
</dbReference>
<gene>
    <name evidence="2" type="ORF">ES288_A01G183300v1</name>
</gene>
<keyword evidence="1" id="KW-0472">Membrane</keyword>
<dbReference type="AlphaFoldDB" id="A0A5D2HQ44"/>